<protein>
    <submittedName>
        <fullName evidence="2">Glycosyl transferase family 2</fullName>
        <ecNumber evidence="2">2.4.1.41</ecNumber>
    </submittedName>
</protein>
<dbReference type="Pfam" id="PF00535">
    <property type="entry name" value="Glycos_transf_2"/>
    <property type="match status" value="1"/>
</dbReference>
<dbReference type="RefSeq" id="WP_052369344.1">
    <property type="nucleotide sequence ID" value="NZ_CM002803.1"/>
</dbReference>
<name>A0A073CCH3_PLAA1</name>
<reference evidence="2 3" key="1">
    <citation type="journal article" date="2014" name="Appl. Environ. Microbiol.">
        <title>Elucidation of insertion elements encoded on plasmids and in vitro construction of shuttle vectors from the toxic cyanobacterium Planktothrix.</title>
        <authorList>
            <person name="Christiansen G."/>
            <person name="Goesmann A."/>
            <person name="Kurmayer R."/>
        </authorList>
    </citation>
    <scope>NUCLEOTIDE SEQUENCE [LARGE SCALE GENOMIC DNA]</scope>
    <source>
        <strain evidence="2 3">NIVA-CYA 126/8</strain>
    </source>
</reference>
<dbReference type="PANTHER" id="PTHR43179:SF7">
    <property type="entry name" value="RHAMNOSYLTRANSFERASE WBBL"/>
    <property type="match status" value="1"/>
</dbReference>
<evidence type="ECO:0000259" key="1">
    <source>
        <dbReference type="Pfam" id="PF00535"/>
    </source>
</evidence>
<sequence length="337" mass="39565">MMLSISIIIPVHNRKSLTQNILAQLHQQTLGIDLAKITIIVVDDGSTDGTSEMIRQEFPQVHLLISDGSLWWGGGIKLGMEYSINQLNTDYIVWLNDDLLLTDNFIKNLIVSCDIYSNQETIIGGLVRNKNYPNWLVYSGYLNNFPIRDINVFNQQEDILVDFIFGNIAIIPKKVANAIGFPDAAWLPQNGCDHEYMLLASKAGFKIVVTSKLQAFNDFNLSDLIRYMPYWMQWYLQKDWLKRWQIFQGLTQIKTGYNIWVVLRMHSKFRHKKNIKIWHYVLAYMNRIIRLLIIDFLPKDYIYHRIFNYLKQEQLPQDIIHQVLELRFSGIQFDITE</sequence>
<dbReference type="InterPro" id="IPR001173">
    <property type="entry name" value="Glyco_trans_2-like"/>
</dbReference>
<keyword evidence="3" id="KW-1185">Reference proteome</keyword>
<dbReference type="PATRIC" id="fig|388467.6.peg.559"/>
<evidence type="ECO:0000313" key="2">
    <source>
        <dbReference type="EMBL" id="KEI65796.1"/>
    </source>
</evidence>
<dbReference type="HOGENOM" id="CLU_023845_5_0_3"/>
<dbReference type="STRING" id="388467.A19Y_0617"/>
<dbReference type="EMBL" id="CM002803">
    <property type="protein sequence ID" value="KEI65796.1"/>
    <property type="molecule type" value="Genomic_DNA"/>
</dbReference>
<organism evidence="2 3">
    <name type="scientific">Planktothrix agardhii (strain NIVA-CYA 126/8)</name>
    <dbReference type="NCBI Taxonomy" id="388467"/>
    <lineage>
        <taxon>Bacteria</taxon>
        <taxon>Bacillati</taxon>
        <taxon>Cyanobacteriota</taxon>
        <taxon>Cyanophyceae</taxon>
        <taxon>Oscillatoriophycideae</taxon>
        <taxon>Oscillatoriales</taxon>
        <taxon>Microcoleaceae</taxon>
        <taxon>Planktothrix</taxon>
    </lineage>
</organism>
<dbReference type="EC" id="2.4.1.41" evidence="2"/>
<gene>
    <name evidence="2" type="ORF">A19Y_0617</name>
</gene>
<dbReference type="AlphaFoldDB" id="A0A073CCH3"/>
<dbReference type="PANTHER" id="PTHR43179">
    <property type="entry name" value="RHAMNOSYLTRANSFERASE WBBL"/>
    <property type="match status" value="1"/>
</dbReference>
<evidence type="ECO:0000313" key="3">
    <source>
        <dbReference type="Proteomes" id="UP000027395"/>
    </source>
</evidence>
<dbReference type="Proteomes" id="UP000027395">
    <property type="component" value="Chromosome"/>
</dbReference>
<keyword evidence="2" id="KW-0808">Transferase</keyword>
<keyword evidence="2" id="KW-0328">Glycosyltransferase</keyword>
<dbReference type="GO" id="GO:0004653">
    <property type="term" value="F:polypeptide N-acetylgalactosaminyltransferase activity"/>
    <property type="evidence" value="ECO:0007669"/>
    <property type="project" value="UniProtKB-EC"/>
</dbReference>
<accession>A0A073CCH3</accession>
<dbReference type="SUPFAM" id="SSF53448">
    <property type="entry name" value="Nucleotide-diphospho-sugar transferases"/>
    <property type="match status" value="1"/>
</dbReference>
<dbReference type="eggNOG" id="COG1216">
    <property type="taxonomic scope" value="Bacteria"/>
</dbReference>
<feature type="domain" description="Glycosyltransferase 2-like" evidence="1">
    <location>
        <begin position="6"/>
        <end position="111"/>
    </location>
</feature>
<proteinExistence type="predicted"/>
<dbReference type="Gene3D" id="3.90.550.10">
    <property type="entry name" value="Spore Coat Polysaccharide Biosynthesis Protein SpsA, Chain A"/>
    <property type="match status" value="1"/>
</dbReference>
<dbReference type="InterPro" id="IPR029044">
    <property type="entry name" value="Nucleotide-diphossugar_trans"/>
</dbReference>